<evidence type="ECO:0000313" key="3">
    <source>
        <dbReference type="EMBL" id="GMF56870.1"/>
    </source>
</evidence>
<dbReference type="Gene3D" id="1.10.340.70">
    <property type="match status" value="1"/>
</dbReference>
<dbReference type="SUPFAM" id="SSF53098">
    <property type="entry name" value="Ribonuclease H-like"/>
    <property type="match status" value="1"/>
</dbReference>
<dbReference type="GO" id="GO:0003676">
    <property type="term" value="F:nucleic acid binding"/>
    <property type="evidence" value="ECO:0007669"/>
    <property type="project" value="InterPro"/>
</dbReference>
<sequence length="585" mass="65036">MVNSVRAIMEYAMPLVDDLLTDMETFLCRFIQASVGLGAAHYHVRREDFGPGGDLSTAKRSFTALQAKVADAPILQPFDRTKEVHVMLFADDWALNTTRELPPGPKRGVSVVFTIKTVLQPIDRAYYQRLYQVLDTGLNQYVQDTLRTVHPVCGHVVSVARRAHRVKEDDSAFAQLLHSAITNFMGLNETLQPIAPPPKPAPTVQMDPALLYARLPNDHQGFVLSFHGSAKTPKHGGYGSCAWILWRLPDWKIQIDGSVYLVSTTVNHAEYMGMNEGLRAAQAHGVTDLVVVVRFAETPDEDSEALPAEPSPPDQPNDAATEPTHGKNGEIPPRSTERTPCAEDVDSLEVQEERRHRVGRVHDEELRWANLKLVLMGESSNRMNGTVLSLVVPTMMVHEVLQSCHDSLEGGHQGIVRTFHGVKADYSWIGLYADVEKHAMSCPDCSSSMSRTQLRGYSPGNVLAEQPIQIVSMDFVIPLPKSRRGNTALLLFHCAFTGFGMAKAMSDTSALCVAPAFEECVYRKFGAPSLVRHDRDHRFTSEAFQAFAEMMQSWTRKIRSAVLGPWSDMTEITVLRARLSRPSLR</sequence>
<dbReference type="Gene3D" id="3.30.420.10">
    <property type="entry name" value="Ribonuclease H-like superfamily/Ribonuclease H"/>
    <property type="match status" value="1"/>
</dbReference>
<comment type="caution">
    <text evidence="3">The sequence shown here is derived from an EMBL/GenBank/DDBJ whole genome shotgun (WGS) entry which is preliminary data.</text>
</comment>
<protein>
    <submittedName>
        <fullName evidence="3">Unnamed protein product</fullName>
    </submittedName>
</protein>
<dbReference type="GO" id="GO:0015074">
    <property type="term" value="P:DNA integration"/>
    <property type="evidence" value="ECO:0007669"/>
    <property type="project" value="InterPro"/>
</dbReference>
<dbReference type="InterPro" id="IPR036397">
    <property type="entry name" value="RNaseH_sf"/>
</dbReference>
<organism evidence="3 4">
    <name type="scientific">Phytophthora fragariaefolia</name>
    <dbReference type="NCBI Taxonomy" id="1490495"/>
    <lineage>
        <taxon>Eukaryota</taxon>
        <taxon>Sar</taxon>
        <taxon>Stramenopiles</taxon>
        <taxon>Oomycota</taxon>
        <taxon>Peronosporomycetes</taxon>
        <taxon>Peronosporales</taxon>
        <taxon>Peronosporaceae</taxon>
        <taxon>Phytophthora</taxon>
    </lineage>
</organism>
<dbReference type="InterPro" id="IPR050951">
    <property type="entry name" value="Retrovirus_Pol_polyprotein"/>
</dbReference>
<dbReference type="PANTHER" id="PTHR37984">
    <property type="entry name" value="PROTEIN CBG26694"/>
    <property type="match status" value="1"/>
</dbReference>
<dbReference type="EMBL" id="BSXT01004130">
    <property type="protein sequence ID" value="GMF56870.1"/>
    <property type="molecule type" value="Genomic_DNA"/>
</dbReference>
<dbReference type="FunFam" id="1.10.340.70:FF:000001">
    <property type="entry name" value="Retrovirus-related Pol polyprotein from transposon gypsy-like Protein"/>
    <property type="match status" value="1"/>
</dbReference>
<dbReference type="InterPro" id="IPR041588">
    <property type="entry name" value="Integrase_H2C2"/>
</dbReference>
<feature type="region of interest" description="Disordered" evidence="1">
    <location>
        <begin position="300"/>
        <end position="356"/>
    </location>
</feature>
<dbReference type="Pfam" id="PF17921">
    <property type="entry name" value="Integrase_H2C2"/>
    <property type="match status" value="1"/>
</dbReference>
<dbReference type="InterPro" id="IPR001584">
    <property type="entry name" value="Integrase_cat-core"/>
</dbReference>
<proteinExistence type="predicted"/>
<dbReference type="PROSITE" id="PS50994">
    <property type="entry name" value="INTEGRASE"/>
    <property type="match status" value="1"/>
</dbReference>
<evidence type="ECO:0000313" key="4">
    <source>
        <dbReference type="Proteomes" id="UP001165121"/>
    </source>
</evidence>
<dbReference type="PANTHER" id="PTHR37984:SF5">
    <property type="entry name" value="PROTEIN NYNRIN-LIKE"/>
    <property type="match status" value="1"/>
</dbReference>
<gene>
    <name evidence="3" type="ORF">Pfra01_002420000</name>
</gene>
<feature type="domain" description="Integrase catalytic" evidence="2">
    <location>
        <begin position="463"/>
        <end position="551"/>
    </location>
</feature>
<keyword evidence="4" id="KW-1185">Reference proteome</keyword>
<reference evidence="3" key="1">
    <citation type="submission" date="2023-04" db="EMBL/GenBank/DDBJ databases">
        <title>Phytophthora fragariaefolia NBRC 109709.</title>
        <authorList>
            <person name="Ichikawa N."/>
            <person name="Sato H."/>
            <person name="Tonouchi N."/>
        </authorList>
    </citation>
    <scope>NUCLEOTIDE SEQUENCE</scope>
    <source>
        <strain evidence="3">NBRC 109709</strain>
    </source>
</reference>
<name>A0A9W7D849_9STRA</name>
<dbReference type="OrthoDB" id="115183at2759"/>
<evidence type="ECO:0000256" key="1">
    <source>
        <dbReference type="SAM" id="MobiDB-lite"/>
    </source>
</evidence>
<accession>A0A9W7D849</accession>
<dbReference type="AlphaFoldDB" id="A0A9W7D849"/>
<evidence type="ECO:0000259" key="2">
    <source>
        <dbReference type="PROSITE" id="PS50994"/>
    </source>
</evidence>
<dbReference type="Proteomes" id="UP001165121">
    <property type="component" value="Unassembled WGS sequence"/>
</dbReference>
<dbReference type="InterPro" id="IPR012337">
    <property type="entry name" value="RNaseH-like_sf"/>
</dbReference>